<feature type="transmembrane region" description="Helical" evidence="2">
    <location>
        <begin position="535"/>
        <end position="560"/>
    </location>
</feature>
<keyword evidence="2" id="KW-0812">Transmembrane</keyword>
<feature type="transmembrane region" description="Helical" evidence="2">
    <location>
        <begin position="581"/>
        <end position="604"/>
    </location>
</feature>
<gene>
    <name evidence="4" type="ORF">CC80DRAFT_510380</name>
</gene>
<accession>A0A6A5TAG1</accession>
<feature type="transmembrane region" description="Helical" evidence="2">
    <location>
        <begin position="646"/>
        <end position="667"/>
    </location>
</feature>
<name>A0A6A5TAG1_9PLEO</name>
<dbReference type="EMBL" id="ML977035">
    <property type="protein sequence ID" value="KAF1949581.1"/>
    <property type="molecule type" value="Genomic_DNA"/>
</dbReference>
<feature type="compositionally biased region" description="Low complexity" evidence="1">
    <location>
        <begin position="257"/>
        <end position="274"/>
    </location>
</feature>
<dbReference type="OrthoDB" id="5392263at2759"/>
<proteinExistence type="predicted"/>
<organism evidence="4 5">
    <name type="scientific">Byssothecium circinans</name>
    <dbReference type="NCBI Taxonomy" id="147558"/>
    <lineage>
        <taxon>Eukaryota</taxon>
        <taxon>Fungi</taxon>
        <taxon>Dikarya</taxon>
        <taxon>Ascomycota</taxon>
        <taxon>Pezizomycotina</taxon>
        <taxon>Dothideomycetes</taxon>
        <taxon>Pleosporomycetidae</taxon>
        <taxon>Pleosporales</taxon>
        <taxon>Massarineae</taxon>
        <taxon>Massarinaceae</taxon>
        <taxon>Byssothecium</taxon>
    </lineage>
</organism>
<protein>
    <submittedName>
        <fullName evidence="4">Uncharacterized protein</fullName>
    </submittedName>
</protein>
<evidence type="ECO:0000313" key="5">
    <source>
        <dbReference type="Proteomes" id="UP000800035"/>
    </source>
</evidence>
<feature type="transmembrane region" description="Helical" evidence="2">
    <location>
        <begin position="500"/>
        <end position="523"/>
    </location>
</feature>
<sequence>MAILLILFFTLLASTPTPVHANLTLASLFSSELSTENAGVGRQNFDTCCARAIAESLMVENGSVRFAENQTVLHGSVEAFLRDPFPCTAEYNGTRGGEPQVTITYAWCKRTCPSWGLTTVKKLSDWILPLFAGIWPALAFWFLVPRRYTSRNFVDHISLFDNFGLLAYPMVLIIVLLYTICAAWFCMAMVAPILYQSFYAYYLDRRTIERLGTRNPLSKRERIRLLFSLLVGFVDLEEFQDAFDMFMDTTLRHLNQPAPSSKKPTPTPTTTSTAIEARRARPPQLPLPIMTPLEVPLYQASSSGGTALRTLSPQSGSPNPVPPSQKKHPEALPTLRNPLVPAATSAQATSAILVTQPVPPSATEPQLAATAPIIQSTQPSGANFQSTSVADNPSTHLFHLIQSQENPTSSIVLGTGFFAMSIAGYIAFNSLYCFMDDYVSRVTDVTFGRCWQRSGAPDNAPQRSKWRRGSTKAEWIAYALRQSRPSIRKHFTEASFSERFWSMFCPTLILILLPTILACSISWTTPIVGLSCRSLVFLTFGCWQTVSALVCLFDPDYISLLTLKRLTLTWSSISRREFTRVFAQALVLVPVGFIAWGGTVAHLIGLFQFCLCYTLAIEWGHLDSPDVKFYLGTNSSEQVKYAQQNWIGLGTAAIFVLLASATLRWIADIRLQKKLQDVVRRCEQ</sequence>
<evidence type="ECO:0000256" key="1">
    <source>
        <dbReference type="SAM" id="MobiDB-lite"/>
    </source>
</evidence>
<keyword evidence="2" id="KW-0472">Membrane</keyword>
<evidence type="ECO:0000256" key="3">
    <source>
        <dbReference type="SAM" id="SignalP"/>
    </source>
</evidence>
<feature type="region of interest" description="Disordered" evidence="1">
    <location>
        <begin position="254"/>
        <end position="288"/>
    </location>
</feature>
<reference evidence="4" key="1">
    <citation type="journal article" date="2020" name="Stud. Mycol.">
        <title>101 Dothideomycetes genomes: a test case for predicting lifestyles and emergence of pathogens.</title>
        <authorList>
            <person name="Haridas S."/>
            <person name="Albert R."/>
            <person name="Binder M."/>
            <person name="Bloem J."/>
            <person name="Labutti K."/>
            <person name="Salamov A."/>
            <person name="Andreopoulos B."/>
            <person name="Baker S."/>
            <person name="Barry K."/>
            <person name="Bills G."/>
            <person name="Bluhm B."/>
            <person name="Cannon C."/>
            <person name="Castanera R."/>
            <person name="Culley D."/>
            <person name="Daum C."/>
            <person name="Ezra D."/>
            <person name="Gonzalez J."/>
            <person name="Henrissat B."/>
            <person name="Kuo A."/>
            <person name="Liang C."/>
            <person name="Lipzen A."/>
            <person name="Lutzoni F."/>
            <person name="Magnuson J."/>
            <person name="Mondo S."/>
            <person name="Nolan M."/>
            <person name="Ohm R."/>
            <person name="Pangilinan J."/>
            <person name="Park H.-J."/>
            <person name="Ramirez L."/>
            <person name="Alfaro M."/>
            <person name="Sun H."/>
            <person name="Tritt A."/>
            <person name="Yoshinaga Y."/>
            <person name="Zwiers L.-H."/>
            <person name="Turgeon B."/>
            <person name="Goodwin S."/>
            <person name="Spatafora J."/>
            <person name="Crous P."/>
            <person name="Grigoriev I."/>
        </authorList>
    </citation>
    <scope>NUCLEOTIDE SEQUENCE</scope>
    <source>
        <strain evidence="4">CBS 675.92</strain>
    </source>
</reference>
<feature type="transmembrane region" description="Helical" evidence="2">
    <location>
        <begin position="165"/>
        <end position="195"/>
    </location>
</feature>
<dbReference type="Proteomes" id="UP000800035">
    <property type="component" value="Unassembled WGS sequence"/>
</dbReference>
<feature type="signal peptide" evidence="3">
    <location>
        <begin position="1"/>
        <end position="21"/>
    </location>
</feature>
<feature type="region of interest" description="Disordered" evidence="1">
    <location>
        <begin position="300"/>
        <end position="332"/>
    </location>
</feature>
<keyword evidence="2" id="KW-1133">Transmembrane helix</keyword>
<feature type="transmembrane region" description="Helical" evidence="2">
    <location>
        <begin position="411"/>
        <end position="434"/>
    </location>
</feature>
<keyword evidence="5" id="KW-1185">Reference proteome</keyword>
<dbReference type="AlphaFoldDB" id="A0A6A5TAG1"/>
<evidence type="ECO:0000313" key="4">
    <source>
        <dbReference type="EMBL" id="KAF1949581.1"/>
    </source>
</evidence>
<feature type="transmembrane region" description="Helical" evidence="2">
    <location>
        <begin position="126"/>
        <end position="144"/>
    </location>
</feature>
<feature type="chain" id="PRO_5025411444" evidence="3">
    <location>
        <begin position="22"/>
        <end position="684"/>
    </location>
</feature>
<evidence type="ECO:0000256" key="2">
    <source>
        <dbReference type="SAM" id="Phobius"/>
    </source>
</evidence>
<feature type="compositionally biased region" description="Polar residues" evidence="1">
    <location>
        <begin position="300"/>
        <end position="318"/>
    </location>
</feature>
<keyword evidence="3" id="KW-0732">Signal</keyword>